<accession>A0A4Y8DDG3</accession>
<organism evidence="1 2">
    <name type="scientific">Botryotinia calthae</name>
    <dbReference type="NCBI Taxonomy" id="38488"/>
    <lineage>
        <taxon>Eukaryota</taxon>
        <taxon>Fungi</taxon>
        <taxon>Dikarya</taxon>
        <taxon>Ascomycota</taxon>
        <taxon>Pezizomycotina</taxon>
        <taxon>Leotiomycetes</taxon>
        <taxon>Helotiales</taxon>
        <taxon>Sclerotiniaceae</taxon>
        <taxon>Botryotinia</taxon>
    </lineage>
</organism>
<keyword evidence="2" id="KW-1185">Reference proteome</keyword>
<evidence type="ECO:0000313" key="2">
    <source>
        <dbReference type="Proteomes" id="UP000297299"/>
    </source>
</evidence>
<sequence length="88" mass="10109">MKLQSLNIQTVRSHEAIESLKITSPFALTPPEVTHPRGRILPDFQISRFPILATFRPRPNFHSPDIKYNIASTEAEIFPKLQKLKFVP</sequence>
<dbReference type="AlphaFoldDB" id="A0A4Y8DDG3"/>
<dbReference type="EMBL" id="PHWZ01000030">
    <property type="protein sequence ID" value="TEY81977.1"/>
    <property type="molecule type" value="Genomic_DNA"/>
</dbReference>
<gene>
    <name evidence="1" type="ORF">BOTCAL_0030g00380</name>
</gene>
<name>A0A4Y8DDG3_9HELO</name>
<reference evidence="1 2" key="1">
    <citation type="submission" date="2017-11" db="EMBL/GenBank/DDBJ databases">
        <title>Comparative genomics of Botrytis spp.</title>
        <authorList>
            <person name="Valero-Jimenez C.A."/>
            <person name="Tapia P."/>
            <person name="Veloso J."/>
            <person name="Silva-Moreno E."/>
            <person name="Staats M."/>
            <person name="Valdes J.H."/>
            <person name="Van Kan J.A.L."/>
        </authorList>
    </citation>
    <scope>NUCLEOTIDE SEQUENCE [LARGE SCALE GENOMIC DNA]</scope>
    <source>
        <strain evidence="1 2">MUCL2830</strain>
    </source>
</reference>
<protein>
    <submittedName>
        <fullName evidence="1">Uncharacterized protein</fullName>
    </submittedName>
</protein>
<evidence type="ECO:0000313" key="1">
    <source>
        <dbReference type="EMBL" id="TEY81977.1"/>
    </source>
</evidence>
<proteinExistence type="predicted"/>
<dbReference type="Proteomes" id="UP000297299">
    <property type="component" value="Unassembled WGS sequence"/>
</dbReference>
<comment type="caution">
    <text evidence="1">The sequence shown here is derived from an EMBL/GenBank/DDBJ whole genome shotgun (WGS) entry which is preliminary data.</text>
</comment>